<dbReference type="Pfam" id="PF00196">
    <property type="entry name" value="GerE"/>
    <property type="match status" value="1"/>
</dbReference>
<feature type="modified residue" description="4-aspartylphosphate" evidence="4">
    <location>
        <position position="70"/>
    </location>
</feature>
<dbReference type="SMART" id="SM00421">
    <property type="entry name" value="HTH_LUXR"/>
    <property type="match status" value="1"/>
</dbReference>
<dbReference type="PROSITE" id="PS50043">
    <property type="entry name" value="HTH_LUXR_2"/>
    <property type="match status" value="1"/>
</dbReference>
<evidence type="ECO:0000256" key="2">
    <source>
        <dbReference type="ARBA" id="ARBA00023125"/>
    </source>
</evidence>
<dbReference type="RefSeq" id="WP_072826299.1">
    <property type="nucleotide sequence ID" value="NZ_LT670849.1"/>
</dbReference>
<dbReference type="AlphaFoldDB" id="A0A1M7UBR0"/>
<keyword evidence="3" id="KW-0804">Transcription</keyword>
<keyword evidence="8" id="KW-1185">Reference proteome</keyword>
<dbReference type="InterPro" id="IPR000792">
    <property type="entry name" value="Tscrpt_reg_LuxR_C"/>
</dbReference>
<dbReference type="GO" id="GO:0006355">
    <property type="term" value="P:regulation of DNA-templated transcription"/>
    <property type="evidence" value="ECO:0007669"/>
    <property type="project" value="InterPro"/>
</dbReference>
<dbReference type="PANTHER" id="PTHR44688">
    <property type="entry name" value="DNA-BINDING TRANSCRIPTIONAL ACTIVATOR DEVR_DOSR"/>
    <property type="match status" value="1"/>
</dbReference>
<sequence length="233" mass="25534">MNKHDPNFDRVSRSGQRLGFVHIVDDDAAFLKAIERRLSHAGYTVAAYNSAHQLLDNLPSESVSSCVLLDVRMPGLSGPGLQERLSGLGSTLPIIFLSGYPDIPVTVRAIKAGAVDFLTKPLSSDELLRSVERAIAHHEAARALKSELDIVHAHLAALTPREQQVFELIIRGNTNKQAAHALGCTMRTIKAHRQRVMEKMQVQSLAQLVSLAQRSTSPARINRGHDWMSGLSP</sequence>
<evidence type="ECO:0000313" key="7">
    <source>
        <dbReference type="EMBL" id="SHN80491.1"/>
    </source>
</evidence>
<dbReference type="EMBL" id="LT670849">
    <property type="protein sequence ID" value="SHN80491.1"/>
    <property type="molecule type" value="Genomic_DNA"/>
</dbReference>
<name>A0A1M7UBR0_9BRAD</name>
<gene>
    <name evidence="7" type="ORF">SAMN05444170_4364</name>
</gene>
<dbReference type="SUPFAM" id="SSF52172">
    <property type="entry name" value="CheY-like"/>
    <property type="match status" value="1"/>
</dbReference>
<proteinExistence type="predicted"/>
<protein>
    <submittedName>
        <fullName evidence="7">Two component transcriptional regulator, LuxR family</fullName>
    </submittedName>
</protein>
<dbReference type="PRINTS" id="PR00038">
    <property type="entry name" value="HTHLUXR"/>
</dbReference>
<dbReference type="InterPro" id="IPR001789">
    <property type="entry name" value="Sig_transdc_resp-reg_receiver"/>
</dbReference>
<dbReference type="Gene3D" id="1.10.10.10">
    <property type="entry name" value="Winged helix-like DNA-binding domain superfamily/Winged helix DNA-binding domain"/>
    <property type="match status" value="1"/>
</dbReference>
<dbReference type="GO" id="GO:0000160">
    <property type="term" value="P:phosphorelay signal transduction system"/>
    <property type="evidence" value="ECO:0007669"/>
    <property type="project" value="InterPro"/>
</dbReference>
<accession>A0A1M7UBR0</accession>
<feature type="domain" description="HTH luxR-type" evidence="5">
    <location>
        <begin position="151"/>
        <end position="216"/>
    </location>
</feature>
<dbReference type="InterPro" id="IPR011006">
    <property type="entry name" value="CheY-like_superfamily"/>
</dbReference>
<keyword evidence="4" id="KW-0597">Phosphoprotein</keyword>
<keyword evidence="2" id="KW-0238">DNA-binding</keyword>
<evidence type="ECO:0000259" key="6">
    <source>
        <dbReference type="PROSITE" id="PS50110"/>
    </source>
</evidence>
<dbReference type="Proteomes" id="UP000184096">
    <property type="component" value="Chromosome I"/>
</dbReference>
<dbReference type="PANTHER" id="PTHR44688:SF16">
    <property type="entry name" value="DNA-BINDING TRANSCRIPTIONAL ACTIVATOR DEVR_DOSR"/>
    <property type="match status" value="1"/>
</dbReference>
<reference evidence="8" key="1">
    <citation type="submission" date="2016-11" db="EMBL/GenBank/DDBJ databases">
        <authorList>
            <person name="Varghese N."/>
            <person name="Submissions S."/>
        </authorList>
    </citation>
    <scope>NUCLEOTIDE SEQUENCE [LARGE SCALE GENOMIC DNA]</scope>
    <source>
        <strain evidence="8">GAS401</strain>
    </source>
</reference>
<dbReference type="Pfam" id="PF00072">
    <property type="entry name" value="Response_reg"/>
    <property type="match status" value="1"/>
</dbReference>
<feature type="domain" description="Response regulatory" evidence="6">
    <location>
        <begin position="20"/>
        <end position="135"/>
    </location>
</feature>
<dbReference type="GO" id="GO:0003677">
    <property type="term" value="F:DNA binding"/>
    <property type="evidence" value="ECO:0007669"/>
    <property type="project" value="UniProtKB-KW"/>
</dbReference>
<keyword evidence="1" id="KW-0805">Transcription regulation</keyword>
<dbReference type="InterPro" id="IPR036388">
    <property type="entry name" value="WH-like_DNA-bd_sf"/>
</dbReference>
<evidence type="ECO:0000313" key="8">
    <source>
        <dbReference type="Proteomes" id="UP000184096"/>
    </source>
</evidence>
<evidence type="ECO:0000256" key="3">
    <source>
        <dbReference type="ARBA" id="ARBA00023163"/>
    </source>
</evidence>
<dbReference type="CDD" id="cd06170">
    <property type="entry name" value="LuxR_C_like"/>
    <property type="match status" value="1"/>
</dbReference>
<evidence type="ECO:0000259" key="5">
    <source>
        <dbReference type="PROSITE" id="PS50043"/>
    </source>
</evidence>
<organism evidence="7 8">
    <name type="scientific">Bradyrhizobium erythrophlei</name>
    <dbReference type="NCBI Taxonomy" id="1437360"/>
    <lineage>
        <taxon>Bacteria</taxon>
        <taxon>Pseudomonadati</taxon>
        <taxon>Pseudomonadota</taxon>
        <taxon>Alphaproteobacteria</taxon>
        <taxon>Hyphomicrobiales</taxon>
        <taxon>Nitrobacteraceae</taxon>
        <taxon>Bradyrhizobium</taxon>
    </lineage>
</organism>
<dbReference type="SMART" id="SM00448">
    <property type="entry name" value="REC"/>
    <property type="match status" value="1"/>
</dbReference>
<evidence type="ECO:0000256" key="1">
    <source>
        <dbReference type="ARBA" id="ARBA00023015"/>
    </source>
</evidence>
<dbReference type="OrthoDB" id="9782655at2"/>
<evidence type="ECO:0000256" key="4">
    <source>
        <dbReference type="PROSITE-ProRule" id="PRU00169"/>
    </source>
</evidence>
<dbReference type="Gene3D" id="3.40.50.2300">
    <property type="match status" value="1"/>
</dbReference>
<dbReference type="PROSITE" id="PS50110">
    <property type="entry name" value="RESPONSE_REGULATORY"/>
    <property type="match status" value="1"/>
</dbReference>